<dbReference type="AlphaFoldDB" id="A0A1J0VT72"/>
<name>A0A1J0VT72_9NOCA</name>
<evidence type="ECO:0000256" key="2">
    <source>
        <dbReference type="ARBA" id="ARBA00023163"/>
    </source>
</evidence>
<dbReference type="SUPFAM" id="SSF46785">
    <property type="entry name" value="Winged helix' DNA-binding domain"/>
    <property type="match status" value="1"/>
</dbReference>
<dbReference type="Gene3D" id="3.30.450.40">
    <property type="match status" value="1"/>
</dbReference>
<keyword evidence="2" id="KW-0804">Transcription</keyword>
<keyword evidence="6" id="KW-1185">Reference proteome</keyword>
<evidence type="ECO:0000259" key="4">
    <source>
        <dbReference type="Pfam" id="PF09339"/>
    </source>
</evidence>
<dbReference type="GO" id="GO:0003677">
    <property type="term" value="F:DNA binding"/>
    <property type="evidence" value="ECO:0007669"/>
    <property type="project" value="InterPro"/>
</dbReference>
<dbReference type="InterPro" id="IPR005471">
    <property type="entry name" value="Tscrpt_reg_IclR_N"/>
</dbReference>
<dbReference type="RefSeq" id="WP_071928424.1">
    <property type="nucleotide sequence ID" value="NZ_CP018082.1"/>
</dbReference>
<dbReference type="KEGG" id="nsl:BOX37_16225"/>
<dbReference type="Pfam" id="PF09339">
    <property type="entry name" value="HTH_IclR"/>
    <property type="match status" value="1"/>
</dbReference>
<organism evidence="5 6">
    <name type="scientific">Nocardia mangyaensis</name>
    <dbReference type="NCBI Taxonomy" id="2213200"/>
    <lineage>
        <taxon>Bacteria</taxon>
        <taxon>Bacillati</taxon>
        <taxon>Actinomycetota</taxon>
        <taxon>Actinomycetes</taxon>
        <taxon>Mycobacteriales</taxon>
        <taxon>Nocardiaceae</taxon>
        <taxon>Nocardia</taxon>
    </lineage>
</organism>
<dbReference type="InterPro" id="IPR036390">
    <property type="entry name" value="WH_DNA-bd_sf"/>
</dbReference>
<dbReference type="Gene3D" id="1.10.10.10">
    <property type="entry name" value="Winged helix-like DNA-binding domain superfamily/Winged helix DNA-binding domain"/>
    <property type="match status" value="1"/>
</dbReference>
<reference evidence="5" key="1">
    <citation type="submission" date="2016-11" db="EMBL/GenBank/DDBJ databases">
        <authorList>
            <person name="Jaros S."/>
            <person name="Januszkiewicz K."/>
            <person name="Wedrychowicz H."/>
        </authorList>
    </citation>
    <scope>NUCLEOTIDE SEQUENCE [LARGE SCALE GENOMIC DNA]</scope>
    <source>
        <strain evidence="5">Y48</strain>
    </source>
</reference>
<feature type="domain" description="HTH iclR-type" evidence="4">
    <location>
        <begin position="16"/>
        <end position="64"/>
    </location>
</feature>
<dbReference type="InterPro" id="IPR050707">
    <property type="entry name" value="HTH_MetabolicPath_Reg"/>
</dbReference>
<dbReference type="GO" id="GO:0045892">
    <property type="term" value="P:negative regulation of DNA-templated transcription"/>
    <property type="evidence" value="ECO:0007669"/>
    <property type="project" value="TreeGrafter"/>
</dbReference>
<protein>
    <recommendedName>
        <fullName evidence="4">HTH iclR-type domain-containing protein</fullName>
    </recommendedName>
</protein>
<accession>A0A1J0VT72</accession>
<dbReference type="Proteomes" id="UP000183810">
    <property type="component" value="Chromosome"/>
</dbReference>
<dbReference type="EMBL" id="CP018082">
    <property type="protein sequence ID" value="APE35236.1"/>
    <property type="molecule type" value="Genomic_DNA"/>
</dbReference>
<dbReference type="InterPro" id="IPR029016">
    <property type="entry name" value="GAF-like_dom_sf"/>
</dbReference>
<evidence type="ECO:0000313" key="5">
    <source>
        <dbReference type="EMBL" id="APE35236.1"/>
    </source>
</evidence>
<feature type="region of interest" description="Disordered" evidence="3">
    <location>
        <begin position="292"/>
        <end position="317"/>
    </location>
</feature>
<dbReference type="InterPro" id="IPR036388">
    <property type="entry name" value="WH-like_DNA-bd_sf"/>
</dbReference>
<gene>
    <name evidence="5" type="ORF">BOX37_16225</name>
</gene>
<dbReference type="PANTHER" id="PTHR30136">
    <property type="entry name" value="HELIX-TURN-HELIX TRANSCRIPTIONAL REGULATOR, ICLR FAMILY"/>
    <property type="match status" value="1"/>
</dbReference>
<keyword evidence="1" id="KW-0805">Transcription regulation</keyword>
<dbReference type="SUPFAM" id="SSF55781">
    <property type="entry name" value="GAF domain-like"/>
    <property type="match status" value="1"/>
</dbReference>
<evidence type="ECO:0000256" key="3">
    <source>
        <dbReference type="SAM" id="MobiDB-lite"/>
    </source>
</evidence>
<sequence length="317" mass="34122">MLERPADSGASPPTWRVIAVMELLARLGTAVTVSEIAQHLPIPRATIASITRELHAAHWVERDEHLRYRPGPAALNLAASRTGNNNPAAESVIAQLAREAGCGVTLSRIAPGTLTVVVKKYPETGRVIPGFSIDQPIPLGYPAGAAVMPWRDRAEQDAWLATSQVGARQGRQLIRFVADHGFAMFRPSDGNGHLVEVLVDLLTATGSTGVARGAREKALRQIARLTSHPFTRTEITEAPALPVSYLSAPVISDGRADHELQLGILATSTEPAQRRHYIDLLRTAAEQLSQSLDPHPHTRRVPGMPTHPRASGTTPST</sequence>
<dbReference type="GO" id="GO:0003700">
    <property type="term" value="F:DNA-binding transcription factor activity"/>
    <property type="evidence" value="ECO:0007669"/>
    <property type="project" value="TreeGrafter"/>
</dbReference>
<evidence type="ECO:0000256" key="1">
    <source>
        <dbReference type="ARBA" id="ARBA00023015"/>
    </source>
</evidence>
<dbReference type="PANTHER" id="PTHR30136:SF35">
    <property type="entry name" value="HTH-TYPE TRANSCRIPTIONAL REGULATOR RV1719"/>
    <property type="match status" value="1"/>
</dbReference>
<evidence type="ECO:0000313" key="6">
    <source>
        <dbReference type="Proteomes" id="UP000183810"/>
    </source>
</evidence>
<proteinExistence type="predicted"/>